<reference evidence="2 3" key="1">
    <citation type="journal article" date="2019" name="Sci. Rep.">
        <title>Orb-weaving spider Araneus ventricosus genome elucidates the spidroin gene catalogue.</title>
        <authorList>
            <person name="Kono N."/>
            <person name="Nakamura H."/>
            <person name="Ohtoshi R."/>
            <person name="Moran D.A.P."/>
            <person name="Shinohara A."/>
            <person name="Yoshida Y."/>
            <person name="Fujiwara M."/>
            <person name="Mori M."/>
            <person name="Tomita M."/>
            <person name="Arakawa K."/>
        </authorList>
    </citation>
    <scope>NUCLEOTIDE SEQUENCE [LARGE SCALE GENOMIC DNA]</scope>
</reference>
<dbReference type="Proteomes" id="UP000499080">
    <property type="component" value="Unassembled WGS sequence"/>
</dbReference>
<dbReference type="PROSITE" id="PS50003">
    <property type="entry name" value="PH_DOMAIN"/>
    <property type="match status" value="1"/>
</dbReference>
<name>A0A4Y2C2Y7_ARAVE</name>
<evidence type="ECO:0000313" key="2">
    <source>
        <dbReference type="EMBL" id="GBL97674.1"/>
    </source>
</evidence>
<evidence type="ECO:0000259" key="1">
    <source>
        <dbReference type="PROSITE" id="PS50003"/>
    </source>
</evidence>
<dbReference type="PANTHER" id="PTHR12552">
    <property type="entry name" value="OLIGOPHRENIN 1"/>
    <property type="match status" value="1"/>
</dbReference>
<keyword evidence="3" id="KW-1185">Reference proteome</keyword>
<gene>
    <name evidence="2" type="ORF">AVEN_158391_1</name>
</gene>
<accession>A0A4Y2C2Y7</accession>
<dbReference type="InterPro" id="IPR047234">
    <property type="entry name" value="GRAF_fam"/>
</dbReference>
<protein>
    <recommendedName>
        <fullName evidence="1">PH domain-containing protein</fullName>
    </recommendedName>
</protein>
<comment type="caution">
    <text evidence="2">The sequence shown here is derived from an EMBL/GenBank/DDBJ whole genome shotgun (WGS) entry which is preliminary data.</text>
</comment>
<dbReference type="Gene3D" id="2.30.29.30">
    <property type="entry name" value="Pleckstrin-homology domain (PH domain)/Phosphotyrosine-binding domain (PTB)"/>
    <property type="match status" value="1"/>
</dbReference>
<dbReference type="PANTHER" id="PTHR12552:SF1">
    <property type="entry name" value="RHO GTPASE-ACTIVATING PROTEIN GRAF"/>
    <property type="match status" value="1"/>
</dbReference>
<dbReference type="InterPro" id="IPR001849">
    <property type="entry name" value="PH_domain"/>
</dbReference>
<dbReference type="InterPro" id="IPR011993">
    <property type="entry name" value="PH-like_dom_sf"/>
</dbReference>
<evidence type="ECO:0000313" key="3">
    <source>
        <dbReference type="Proteomes" id="UP000499080"/>
    </source>
</evidence>
<organism evidence="2 3">
    <name type="scientific">Araneus ventricosus</name>
    <name type="common">Orbweaver spider</name>
    <name type="synonym">Epeira ventricosa</name>
    <dbReference type="NCBI Taxonomy" id="182803"/>
    <lineage>
        <taxon>Eukaryota</taxon>
        <taxon>Metazoa</taxon>
        <taxon>Ecdysozoa</taxon>
        <taxon>Arthropoda</taxon>
        <taxon>Chelicerata</taxon>
        <taxon>Arachnida</taxon>
        <taxon>Araneae</taxon>
        <taxon>Araneomorphae</taxon>
        <taxon>Entelegynae</taxon>
        <taxon>Araneoidea</taxon>
        <taxon>Araneidae</taxon>
        <taxon>Araneus</taxon>
    </lineage>
</organism>
<sequence>NDSIDKRFCFDVIPEDKSIIFTFQALSDEDRRLWLDAMDGKELVSIELLMDFVC</sequence>
<proteinExistence type="predicted"/>
<dbReference type="GO" id="GO:0005096">
    <property type="term" value="F:GTPase activator activity"/>
    <property type="evidence" value="ECO:0007669"/>
    <property type="project" value="InterPro"/>
</dbReference>
<feature type="domain" description="PH" evidence="1">
    <location>
        <begin position="1"/>
        <end position="43"/>
    </location>
</feature>
<feature type="non-terminal residue" evidence="2">
    <location>
        <position position="1"/>
    </location>
</feature>
<dbReference type="AlphaFoldDB" id="A0A4Y2C2Y7"/>
<dbReference type="EMBL" id="BGPR01237413">
    <property type="protein sequence ID" value="GBL97674.1"/>
    <property type="molecule type" value="Genomic_DNA"/>
</dbReference>
<dbReference type="OrthoDB" id="3183924at2759"/>
<dbReference type="SUPFAM" id="SSF50729">
    <property type="entry name" value="PH domain-like"/>
    <property type="match status" value="1"/>
</dbReference>